<keyword evidence="1" id="KW-0812">Transmembrane</keyword>
<keyword evidence="3" id="KW-1185">Reference proteome</keyword>
<evidence type="ECO:0000256" key="1">
    <source>
        <dbReference type="SAM" id="Phobius"/>
    </source>
</evidence>
<keyword evidence="1" id="KW-0472">Membrane</keyword>
<dbReference type="Proteomes" id="UP000321583">
    <property type="component" value="Unassembled WGS sequence"/>
</dbReference>
<proteinExistence type="predicted"/>
<gene>
    <name evidence="2" type="ORF">L613_005900000050</name>
</gene>
<evidence type="ECO:0000313" key="2">
    <source>
        <dbReference type="EMBL" id="TWH05492.1"/>
    </source>
</evidence>
<comment type="caution">
    <text evidence="2">The sequence shown here is derived from an EMBL/GenBank/DDBJ whole genome shotgun (WGS) entry which is preliminary data.</text>
</comment>
<dbReference type="EMBL" id="VLJS01000090">
    <property type="protein sequence ID" value="TWH05492.1"/>
    <property type="molecule type" value="Genomic_DNA"/>
</dbReference>
<name>A0A562D7G6_9GAMM</name>
<evidence type="ECO:0000313" key="3">
    <source>
        <dbReference type="Proteomes" id="UP000321583"/>
    </source>
</evidence>
<dbReference type="AlphaFoldDB" id="A0A562D7G6"/>
<organism evidence="2 3">
    <name type="scientific">Pseudoxanthomonas taiwanensis J19</name>
    <dbReference type="NCBI Taxonomy" id="935569"/>
    <lineage>
        <taxon>Bacteria</taxon>
        <taxon>Pseudomonadati</taxon>
        <taxon>Pseudomonadota</taxon>
        <taxon>Gammaproteobacteria</taxon>
        <taxon>Lysobacterales</taxon>
        <taxon>Lysobacteraceae</taxon>
        <taxon>Pseudoxanthomonas</taxon>
    </lineage>
</organism>
<protein>
    <submittedName>
        <fullName evidence="2">Uncharacterized protein</fullName>
    </submittedName>
</protein>
<dbReference type="RefSeq" id="WP_255326644.1">
    <property type="nucleotide sequence ID" value="NZ_VLJS01000090.1"/>
</dbReference>
<sequence length="43" mass="4672">MNHAPDHRDDAARRRGVVRTVWVVGAIALAIYVGFILSGVLQA</sequence>
<feature type="transmembrane region" description="Helical" evidence="1">
    <location>
        <begin position="21"/>
        <end position="41"/>
    </location>
</feature>
<accession>A0A562D7G6</accession>
<keyword evidence="1" id="KW-1133">Transmembrane helix</keyword>
<reference evidence="2 3" key="1">
    <citation type="submission" date="2019-07" db="EMBL/GenBank/DDBJ databases">
        <title>Genome sequencing of lignin-degrading bacterial isolates.</title>
        <authorList>
            <person name="Gladden J."/>
        </authorList>
    </citation>
    <scope>NUCLEOTIDE SEQUENCE [LARGE SCALE GENOMIC DNA]</scope>
    <source>
        <strain evidence="2 3">J19</strain>
    </source>
</reference>